<dbReference type="PROSITE" id="PS01319">
    <property type="entry name" value="RBFA"/>
    <property type="match status" value="1"/>
</dbReference>
<proteinExistence type="inferred from homology"/>
<dbReference type="RefSeq" id="WP_304542630.1">
    <property type="nucleotide sequence ID" value="NZ_JARPTC010000013.1"/>
</dbReference>
<evidence type="ECO:0000256" key="2">
    <source>
        <dbReference type="HAMAP-Rule" id="MF_00003"/>
    </source>
</evidence>
<dbReference type="EMBL" id="JARPTC010000013">
    <property type="protein sequence ID" value="MDO7787490.1"/>
    <property type="molecule type" value="Genomic_DNA"/>
</dbReference>
<dbReference type="InterPro" id="IPR023799">
    <property type="entry name" value="RbfA_dom_sf"/>
</dbReference>
<dbReference type="Pfam" id="PF02033">
    <property type="entry name" value="RBFA"/>
    <property type="match status" value="1"/>
</dbReference>
<dbReference type="SUPFAM" id="SSF89919">
    <property type="entry name" value="Ribosome-binding factor A, RbfA"/>
    <property type="match status" value="1"/>
</dbReference>
<dbReference type="GO" id="GO:0005829">
    <property type="term" value="C:cytosol"/>
    <property type="evidence" value="ECO:0007669"/>
    <property type="project" value="TreeGrafter"/>
</dbReference>
<dbReference type="InterPro" id="IPR015946">
    <property type="entry name" value="KH_dom-like_a/b"/>
</dbReference>
<reference evidence="3" key="1">
    <citation type="journal article" date="2023" name="J. Hazard. Mater.">
        <title>Anaerobic biodegradation of pyrene and benzo[a]pyrene by a new sulfate-reducing Desulforamulus aquiferis strain DSA.</title>
        <authorList>
            <person name="Zhang Z."/>
            <person name="Sun J."/>
            <person name="Gong X."/>
            <person name="Wang C."/>
            <person name="Wang H."/>
        </authorList>
    </citation>
    <scope>NUCLEOTIDE SEQUENCE</scope>
    <source>
        <strain evidence="3">DSA</strain>
    </source>
</reference>
<dbReference type="PANTHER" id="PTHR33515:SF1">
    <property type="entry name" value="RIBOSOME-BINDING FACTOR A, CHLOROPLASTIC-RELATED"/>
    <property type="match status" value="1"/>
</dbReference>
<evidence type="ECO:0000313" key="3">
    <source>
        <dbReference type="EMBL" id="MDO7787490.1"/>
    </source>
</evidence>
<gene>
    <name evidence="2 3" type="primary">rbfA</name>
    <name evidence="3" type="ORF">P6N53_09690</name>
</gene>
<dbReference type="Proteomes" id="UP001172911">
    <property type="component" value="Unassembled WGS sequence"/>
</dbReference>
<comment type="similarity">
    <text evidence="2">Belongs to the RbfA family.</text>
</comment>
<sequence>MSHRPERMAEAIKKEIADLLRNEIKDPRVGFVTITGVEVTKDLSYAKIFISVMGSEEQRKESVDILQNASGYMRSEVGRRIKVRHAPELIFKLDNSLDHGSRIMELLHGINRQEEKPNNE</sequence>
<evidence type="ECO:0000313" key="4">
    <source>
        <dbReference type="Proteomes" id="UP001172911"/>
    </source>
</evidence>
<protein>
    <recommendedName>
        <fullName evidence="2">Ribosome-binding factor A</fullName>
    </recommendedName>
</protein>
<dbReference type="InterPro" id="IPR020053">
    <property type="entry name" value="Ribosome-bd_factorA_CS"/>
</dbReference>
<comment type="function">
    <text evidence="2">One of several proteins that assist in the late maturation steps of the functional core of the 30S ribosomal subunit. Associates with free 30S ribosomal subunits (but not with 30S subunits that are part of 70S ribosomes or polysomes). Required for efficient processing of 16S rRNA. May interact with the 5'-terminal helix region of 16S rRNA.</text>
</comment>
<dbReference type="InterPro" id="IPR000238">
    <property type="entry name" value="RbfA"/>
</dbReference>
<reference evidence="3" key="2">
    <citation type="submission" date="2023-03" db="EMBL/GenBank/DDBJ databases">
        <authorList>
            <person name="Zhang Z."/>
        </authorList>
    </citation>
    <scope>NUCLEOTIDE SEQUENCE</scope>
    <source>
        <strain evidence="3">DSA</strain>
    </source>
</reference>
<comment type="caution">
    <text evidence="3">The sequence shown here is derived from an EMBL/GenBank/DDBJ whole genome shotgun (WGS) entry which is preliminary data.</text>
</comment>
<keyword evidence="1 2" id="KW-0690">Ribosome biogenesis</keyword>
<dbReference type="NCBIfam" id="TIGR00082">
    <property type="entry name" value="rbfA"/>
    <property type="match status" value="1"/>
</dbReference>
<evidence type="ECO:0000256" key="1">
    <source>
        <dbReference type="ARBA" id="ARBA00022517"/>
    </source>
</evidence>
<comment type="subunit">
    <text evidence="2">Monomer. Binds 30S ribosomal subunits, but not 50S ribosomal subunits or 70S ribosomes.</text>
</comment>
<keyword evidence="2" id="KW-0963">Cytoplasm</keyword>
<comment type="subcellular location">
    <subcellularLocation>
        <location evidence="2">Cytoplasm</location>
    </subcellularLocation>
</comment>
<keyword evidence="4" id="KW-1185">Reference proteome</keyword>
<name>A0AAW7ZDC9_9FIRM</name>
<accession>A0AAW7ZDC9</accession>
<dbReference type="AlphaFoldDB" id="A0AAW7ZDC9"/>
<dbReference type="GO" id="GO:0030490">
    <property type="term" value="P:maturation of SSU-rRNA"/>
    <property type="evidence" value="ECO:0007669"/>
    <property type="project" value="UniProtKB-UniRule"/>
</dbReference>
<dbReference type="Gene3D" id="3.30.300.20">
    <property type="match status" value="1"/>
</dbReference>
<dbReference type="PANTHER" id="PTHR33515">
    <property type="entry name" value="RIBOSOME-BINDING FACTOR A, CHLOROPLASTIC-RELATED"/>
    <property type="match status" value="1"/>
</dbReference>
<organism evidence="3 4">
    <name type="scientific">Desulforamulus aquiferis</name>
    <dbReference type="NCBI Taxonomy" id="1397668"/>
    <lineage>
        <taxon>Bacteria</taxon>
        <taxon>Bacillati</taxon>
        <taxon>Bacillota</taxon>
        <taxon>Clostridia</taxon>
        <taxon>Eubacteriales</taxon>
        <taxon>Peptococcaceae</taxon>
        <taxon>Desulforamulus</taxon>
    </lineage>
</organism>
<dbReference type="GO" id="GO:0043024">
    <property type="term" value="F:ribosomal small subunit binding"/>
    <property type="evidence" value="ECO:0007669"/>
    <property type="project" value="TreeGrafter"/>
</dbReference>
<dbReference type="HAMAP" id="MF_00003">
    <property type="entry name" value="RbfA"/>
    <property type="match status" value="1"/>
</dbReference>